<organism evidence="2 3">
    <name type="scientific">Iphiclides podalirius</name>
    <name type="common">scarce swallowtail</name>
    <dbReference type="NCBI Taxonomy" id="110791"/>
    <lineage>
        <taxon>Eukaryota</taxon>
        <taxon>Metazoa</taxon>
        <taxon>Ecdysozoa</taxon>
        <taxon>Arthropoda</taxon>
        <taxon>Hexapoda</taxon>
        <taxon>Insecta</taxon>
        <taxon>Pterygota</taxon>
        <taxon>Neoptera</taxon>
        <taxon>Endopterygota</taxon>
        <taxon>Lepidoptera</taxon>
        <taxon>Glossata</taxon>
        <taxon>Ditrysia</taxon>
        <taxon>Papilionoidea</taxon>
        <taxon>Papilionidae</taxon>
        <taxon>Papilioninae</taxon>
        <taxon>Iphiclides</taxon>
    </lineage>
</organism>
<dbReference type="Proteomes" id="UP000837857">
    <property type="component" value="Chromosome 9"/>
</dbReference>
<feature type="region of interest" description="Disordered" evidence="1">
    <location>
        <begin position="101"/>
        <end position="150"/>
    </location>
</feature>
<accession>A0ABN8J7A5</accession>
<keyword evidence="3" id="KW-1185">Reference proteome</keyword>
<proteinExistence type="predicted"/>
<evidence type="ECO:0000313" key="2">
    <source>
        <dbReference type="EMBL" id="CAH2076860.1"/>
    </source>
</evidence>
<reference evidence="2" key="1">
    <citation type="submission" date="2022-03" db="EMBL/GenBank/DDBJ databases">
        <authorList>
            <person name="Martin H S."/>
        </authorList>
    </citation>
    <scope>NUCLEOTIDE SEQUENCE</scope>
</reference>
<protein>
    <recommendedName>
        <fullName evidence="4">SET domain-containing protein</fullName>
    </recommendedName>
</protein>
<evidence type="ECO:0000256" key="1">
    <source>
        <dbReference type="SAM" id="MobiDB-lite"/>
    </source>
</evidence>
<dbReference type="EMBL" id="OW152821">
    <property type="protein sequence ID" value="CAH2076860.1"/>
    <property type="molecule type" value="Genomic_DNA"/>
</dbReference>
<name>A0ABN8J7A5_9NEOP</name>
<evidence type="ECO:0000313" key="3">
    <source>
        <dbReference type="Proteomes" id="UP000837857"/>
    </source>
</evidence>
<feature type="non-terminal residue" evidence="2">
    <location>
        <position position="150"/>
    </location>
</feature>
<evidence type="ECO:0008006" key="4">
    <source>
        <dbReference type="Google" id="ProtNLM"/>
    </source>
</evidence>
<sequence length="150" mass="16669">MSPKPGRPRYAIMSINLRRTDSTHPCSSAPWLGRVSTALVAPQLRRGDELVAEYVARAERLAPLFPRLHTVRARPLPECRLGYEHSPNLALELSRSMLYEPGDSVESAGGDSLWNGRPQQYFESMNYGKGGDGPTDDPPERDFESDSLAQ</sequence>
<gene>
    <name evidence="2" type="ORF">IPOD504_LOCUS17446</name>
</gene>